<protein>
    <submittedName>
        <fullName evidence="1">Uncharacterized protein</fullName>
    </submittedName>
</protein>
<dbReference type="AlphaFoldDB" id="A0A158K1V7"/>
<gene>
    <name evidence="1" type="ORF">AWB69_09230</name>
</gene>
<sequence length="67" mass="7947">MYEVDIRAKMPFRRQLRDGVFPKLPIFTPQLLRRNPYRTSAEFDNAFKRRPSCRSQASNTSVETLEI</sequence>
<organism evidence="1 2">
    <name type="scientific">Caballeronia udeis</name>
    <dbReference type="NCBI Taxonomy" id="1232866"/>
    <lineage>
        <taxon>Bacteria</taxon>
        <taxon>Pseudomonadati</taxon>
        <taxon>Pseudomonadota</taxon>
        <taxon>Betaproteobacteria</taxon>
        <taxon>Burkholderiales</taxon>
        <taxon>Burkholderiaceae</taxon>
        <taxon>Caballeronia</taxon>
    </lineage>
</organism>
<dbReference type="Proteomes" id="UP000054683">
    <property type="component" value="Unassembled WGS sequence"/>
</dbReference>
<dbReference type="EMBL" id="FCOK02000166">
    <property type="protein sequence ID" value="SAL74709.1"/>
    <property type="molecule type" value="Genomic_DNA"/>
</dbReference>
<accession>A0A158K1V7</accession>
<reference evidence="1 2" key="1">
    <citation type="submission" date="2016-01" db="EMBL/GenBank/DDBJ databases">
        <authorList>
            <person name="Oliw E.H."/>
        </authorList>
    </citation>
    <scope>NUCLEOTIDE SEQUENCE [LARGE SCALE GENOMIC DNA]</scope>
    <source>
        <strain evidence="1">LMG 27134</strain>
    </source>
</reference>
<proteinExistence type="predicted"/>
<evidence type="ECO:0000313" key="2">
    <source>
        <dbReference type="Proteomes" id="UP000054683"/>
    </source>
</evidence>
<name>A0A158K1V7_9BURK</name>
<evidence type="ECO:0000313" key="1">
    <source>
        <dbReference type="EMBL" id="SAL74709.1"/>
    </source>
</evidence>